<dbReference type="InterPro" id="IPR000086">
    <property type="entry name" value="NUDIX_hydrolase_dom"/>
</dbReference>
<evidence type="ECO:0000256" key="2">
    <source>
        <dbReference type="ARBA" id="ARBA00022801"/>
    </source>
</evidence>
<gene>
    <name evidence="4" type="ORF">ACFQZW_03035</name>
</gene>
<name>A0ABW2Z2F9_9FLAO</name>
<dbReference type="PANTHER" id="PTHR43046">
    <property type="entry name" value="GDP-MANNOSE MANNOSYL HYDROLASE"/>
    <property type="match status" value="1"/>
</dbReference>
<dbReference type="InterPro" id="IPR015797">
    <property type="entry name" value="NUDIX_hydrolase-like_dom_sf"/>
</dbReference>
<dbReference type="RefSeq" id="WP_298264443.1">
    <property type="nucleotide sequence ID" value="NZ_JBHTIC010000005.1"/>
</dbReference>
<accession>A0ABW2Z2F9</accession>
<dbReference type="CDD" id="cd02883">
    <property type="entry name" value="NUDIX_Hydrolase"/>
    <property type="match status" value="1"/>
</dbReference>
<dbReference type="EMBL" id="JBHTIC010000005">
    <property type="protein sequence ID" value="MFD0761045.1"/>
    <property type="molecule type" value="Genomic_DNA"/>
</dbReference>
<dbReference type="PANTHER" id="PTHR43046:SF14">
    <property type="entry name" value="MUTT_NUDIX FAMILY PROTEIN"/>
    <property type="match status" value="1"/>
</dbReference>
<evidence type="ECO:0000313" key="4">
    <source>
        <dbReference type="EMBL" id="MFD0761045.1"/>
    </source>
</evidence>
<protein>
    <submittedName>
        <fullName evidence="4">NUDIX hydrolase</fullName>
    </submittedName>
</protein>
<evidence type="ECO:0000256" key="1">
    <source>
        <dbReference type="ARBA" id="ARBA00001946"/>
    </source>
</evidence>
<dbReference type="Gene3D" id="3.90.79.10">
    <property type="entry name" value="Nucleoside Triphosphate Pyrophosphohydrolase"/>
    <property type="match status" value="1"/>
</dbReference>
<feature type="domain" description="Nudix hydrolase" evidence="3">
    <location>
        <begin position="1"/>
        <end position="123"/>
    </location>
</feature>
<comment type="caution">
    <text evidence="4">The sequence shown here is derived from an EMBL/GenBank/DDBJ whole genome shotgun (WGS) entry which is preliminary data.</text>
</comment>
<organism evidence="4 5">
    <name type="scientific">Lutibacter aestuarii</name>
    <dbReference type="NCBI Taxonomy" id="861111"/>
    <lineage>
        <taxon>Bacteria</taxon>
        <taxon>Pseudomonadati</taxon>
        <taxon>Bacteroidota</taxon>
        <taxon>Flavobacteriia</taxon>
        <taxon>Flavobacteriales</taxon>
        <taxon>Flavobacteriaceae</taxon>
        <taxon>Lutibacter</taxon>
    </lineage>
</organism>
<evidence type="ECO:0000313" key="5">
    <source>
        <dbReference type="Proteomes" id="UP001597032"/>
    </source>
</evidence>
<dbReference type="SUPFAM" id="SSF55811">
    <property type="entry name" value="Nudix"/>
    <property type="match status" value="1"/>
</dbReference>
<evidence type="ECO:0000259" key="3">
    <source>
        <dbReference type="PROSITE" id="PS51462"/>
    </source>
</evidence>
<dbReference type="PROSITE" id="PS51462">
    <property type="entry name" value="NUDIX"/>
    <property type="match status" value="1"/>
</dbReference>
<proteinExistence type="predicted"/>
<comment type="cofactor">
    <cofactor evidence="1">
        <name>Mg(2+)</name>
        <dbReference type="ChEBI" id="CHEBI:18420"/>
    </cofactor>
</comment>
<sequence length="128" mass="15122">MMILAASGIILQEKKILLLQRSNYTENYPGFWGCPGGRAEKNETAEQNVIREVKEECNLDFSPTSIIKTGIWQDRKYYRFLGNWSGQIKIQEEEVLDFNWFNYEKAIKLNLSFDYKEIIEILYKNNLL</sequence>
<keyword evidence="2 4" id="KW-0378">Hydrolase</keyword>
<dbReference type="GO" id="GO:0016787">
    <property type="term" value="F:hydrolase activity"/>
    <property type="evidence" value="ECO:0007669"/>
    <property type="project" value="UniProtKB-KW"/>
</dbReference>
<dbReference type="Pfam" id="PF00293">
    <property type="entry name" value="NUDIX"/>
    <property type="match status" value="1"/>
</dbReference>
<reference evidence="5" key="1">
    <citation type="journal article" date="2019" name="Int. J. Syst. Evol. Microbiol.">
        <title>The Global Catalogue of Microorganisms (GCM) 10K type strain sequencing project: providing services to taxonomists for standard genome sequencing and annotation.</title>
        <authorList>
            <consortium name="The Broad Institute Genomics Platform"/>
            <consortium name="The Broad Institute Genome Sequencing Center for Infectious Disease"/>
            <person name="Wu L."/>
            <person name="Ma J."/>
        </authorList>
    </citation>
    <scope>NUCLEOTIDE SEQUENCE [LARGE SCALE GENOMIC DNA]</scope>
    <source>
        <strain evidence="5">CCUG 60022</strain>
    </source>
</reference>
<dbReference type="Proteomes" id="UP001597032">
    <property type="component" value="Unassembled WGS sequence"/>
</dbReference>
<keyword evidence="5" id="KW-1185">Reference proteome</keyword>